<name>A0A7V3ZSS6_UNCW3</name>
<organism evidence="1">
    <name type="scientific">candidate division WOR-3 bacterium</name>
    <dbReference type="NCBI Taxonomy" id="2052148"/>
    <lineage>
        <taxon>Bacteria</taxon>
        <taxon>Bacteria division WOR-3</taxon>
    </lineage>
</organism>
<comment type="caution">
    <text evidence="1">The sequence shown here is derived from an EMBL/GenBank/DDBJ whole genome shotgun (WGS) entry which is preliminary data.</text>
</comment>
<evidence type="ECO:0000313" key="1">
    <source>
        <dbReference type="EMBL" id="HGK53695.1"/>
    </source>
</evidence>
<sequence length="346" mass="39693">MLLGLQGAEKFIRIAFKVIEAGEQPIGIILVAPPGAGKSYLLTSFKGDGWVVCHDISGHGLETLMIEMSNRKTGYLVLPDMIRAFGRTNARNSLFAVLNVILEEGLTQIQRSDVKFRFNEPVKFGFIGAITTKEFLNRKKDMESVGLFSRCFVFSFKYTPEDTKRIVEYVSKNGLPKPDERIPLEVDEIKPVVVDEVAEYIKNLGHLLARLKNESFPFRSIKLIRKLVKGSARYCKRNKATIEDIVQVYSFLPFLVYDATDLDYRILTYIGKETILEKKEYVDYDEMTKKAKMYSEETISKSLMNLHAKGFISIRKNKITYGRIFYGEEMREANSYSNKEFQDNTL</sequence>
<proteinExistence type="predicted"/>
<dbReference type="SUPFAM" id="SSF52540">
    <property type="entry name" value="P-loop containing nucleoside triphosphate hydrolases"/>
    <property type="match status" value="1"/>
</dbReference>
<dbReference type="AlphaFoldDB" id="A0A7V3ZSS6"/>
<accession>A0A7V3ZSS6</accession>
<reference evidence="1" key="1">
    <citation type="journal article" date="2020" name="mSystems">
        <title>Genome- and Community-Level Interaction Insights into Carbon Utilization and Element Cycling Functions of Hydrothermarchaeota in Hydrothermal Sediment.</title>
        <authorList>
            <person name="Zhou Z."/>
            <person name="Liu Y."/>
            <person name="Xu W."/>
            <person name="Pan J."/>
            <person name="Luo Z.H."/>
            <person name="Li M."/>
        </authorList>
    </citation>
    <scope>NUCLEOTIDE SEQUENCE [LARGE SCALE GENOMIC DNA]</scope>
    <source>
        <strain evidence="1">SpSt-695</strain>
    </source>
</reference>
<dbReference type="EMBL" id="DTDP01000069">
    <property type="protein sequence ID" value="HGK53695.1"/>
    <property type="molecule type" value="Genomic_DNA"/>
</dbReference>
<gene>
    <name evidence="1" type="ORF">ENU72_01565</name>
</gene>
<protein>
    <submittedName>
        <fullName evidence="1">Uncharacterized protein</fullName>
    </submittedName>
</protein>
<dbReference type="InterPro" id="IPR027417">
    <property type="entry name" value="P-loop_NTPase"/>
</dbReference>